<dbReference type="Gene3D" id="2.40.160.20">
    <property type="match status" value="1"/>
</dbReference>
<accession>A0A2T2NK15</accession>
<protein>
    <submittedName>
        <fullName evidence="2">Uncharacterized protein</fullName>
    </submittedName>
</protein>
<feature type="signal peptide" evidence="1">
    <location>
        <begin position="1"/>
        <end position="20"/>
    </location>
</feature>
<dbReference type="PANTHER" id="PTHR37315">
    <property type="entry name" value="UPF0311 PROTEIN BLR7842"/>
    <property type="match status" value="1"/>
</dbReference>
<dbReference type="AlphaFoldDB" id="A0A2T2NK15"/>
<dbReference type="PANTHER" id="PTHR37315:SF1">
    <property type="entry name" value="UPF0311 PROTEIN BLR7842"/>
    <property type="match status" value="1"/>
</dbReference>
<evidence type="ECO:0000313" key="3">
    <source>
        <dbReference type="Proteomes" id="UP000240883"/>
    </source>
</evidence>
<organism evidence="2 3">
    <name type="scientific">Corynespora cassiicola Philippines</name>
    <dbReference type="NCBI Taxonomy" id="1448308"/>
    <lineage>
        <taxon>Eukaryota</taxon>
        <taxon>Fungi</taxon>
        <taxon>Dikarya</taxon>
        <taxon>Ascomycota</taxon>
        <taxon>Pezizomycotina</taxon>
        <taxon>Dothideomycetes</taxon>
        <taxon>Pleosporomycetidae</taxon>
        <taxon>Pleosporales</taxon>
        <taxon>Corynesporascaceae</taxon>
        <taxon>Corynespora</taxon>
    </lineage>
</organism>
<evidence type="ECO:0000313" key="2">
    <source>
        <dbReference type="EMBL" id="PSN65699.1"/>
    </source>
</evidence>
<dbReference type="OrthoDB" id="2544694at2759"/>
<feature type="chain" id="PRO_5015498306" evidence="1">
    <location>
        <begin position="21"/>
        <end position="181"/>
    </location>
</feature>
<dbReference type="InterPro" id="IPR020915">
    <property type="entry name" value="UPF0311"/>
</dbReference>
<proteinExistence type="predicted"/>
<sequence>MQFFKTFAVAALLFGADVLSNNITQPTAPGLEYLYTAFVDCEPRIFTTQTSKGLRTAIPIVGGNFTGPRLTGRILDLGADWGLTDPQTGLFSADTRYNLQTEDGANIYIQTSGSRQPDGKLHLRLIFETGDKEYYWLNFVTAVGLLQRVAEYVNGSYTLRIDAWNLGNEWTNTTFINGTTS</sequence>
<dbReference type="EMBL" id="KZ678136">
    <property type="protein sequence ID" value="PSN65699.1"/>
    <property type="molecule type" value="Genomic_DNA"/>
</dbReference>
<dbReference type="Pfam" id="PF11578">
    <property type="entry name" value="DUF3237"/>
    <property type="match status" value="1"/>
</dbReference>
<dbReference type="Proteomes" id="UP000240883">
    <property type="component" value="Unassembled WGS sequence"/>
</dbReference>
<name>A0A2T2NK15_CORCC</name>
<keyword evidence="3" id="KW-1185">Reference proteome</keyword>
<dbReference type="STRING" id="1448308.A0A2T2NK15"/>
<keyword evidence="1" id="KW-0732">Signal</keyword>
<gene>
    <name evidence="2" type="ORF">BS50DRAFT_677084</name>
</gene>
<evidence type="ECO:0000256" key="1">
    <source>
        <dbReference type="SAM" id="SignalP"/>
    </source>
</evidence>
<reference evidence="2 3" key="1">
    <citation type="journal article" date="2018" name="Front. Microbiol.">
        <title>Genome-Wide Analysis of Corynespora cassiicola Leaf Fall Disease Putative Effectors.</title>
        <authorList>
            <person name="Lopez D."/>
            <person name="Ribeiro S."/>
            <person name="Label P."/>
            <person name="Fumanal B."/>
            <person name="Venisse J.S."/>
            <person name="Kohler A."/>
            <person name="de Oliveira R.R."/>
            <person name="Labutti K."/>
            <person name="Lipzen A."/>
            <person name="Lail K."/>
            <person name="Bauer D."/>
            <person name="Ohm R.A."/>
            <person name="Barry K.W."/>
            <person name="Spatafora J."/>
            <person name="Grigoriev I.V."/>
            <person name="Martin F.M."/>
            <person name="Pujade-Renaud V."/>
        </authorList>
    </citation>
    <scope>NUCLEOTIDE SEQUENCE [LARGE SCALE GENOMIC DNA]</scope>
    <source>
        <strain evidence="2 3">Philippines</strain>
    </source>
</reference>